<name>A0ABC9Z242_9NOCA</name>
<evidence type="ECO:0008006" key="4">
    <source>
        <dbReference type="Google" id="ProtNLM"/>
    </source>
</evidence>
<evidence type="ECO:0000313" key="3">
    <source>
        <dbReference type="Proteomes" id="UP000037179"/>
    </source>
</evidence>
<feature type="region of interest" description="Disordered" evidence="1">
    <location>
        <begin position="43"/>
        <end position="62"/>
    </location>
</feature>
<comment type="caution">
    <text evidence="2">The sequence shown here is derived from an EMBL/GenBank/DDBJ whole genome shotgun (WGS) entry which is preliminary data.</text>
</comment>
<accession>A0ABC9Z242</accession>
<dbReference type="Proteomes" id="UP000037179">
    <property type="component" value="Unassembled WGS sequence"/>
</dbReference>
<gene>
    <name evidence="2" type="ORF">NSK11_contig00121-0012</name>
</gene>
<organism evidence="2 3">
    <name type="scientific">Nocardia seriolae</name>
    <dbReference type="NCBI Taxonomy" id="37332"/>
    <lineage>
        <taxon>Bacteria</taxon>
        <taxon>Bacillati</taxon>
        <taxon>Actinomycetota</taxon>
        <taxon>Actinomycetes</taxon>
        <taxon>Mycobacteriales</taxon>
        <taxon>Nocardiaceae</taxon>
        <taxon>Nocardia</taxon>
    </lineage>
</organism>
<dbReference type="EMBL" id="BBYQ01000121">
    <property type="protein sequence ID" value="GAP31625.1"/>
    <property type="molecule type" value="Genomic_DNA"/>
</dbReference>
<reference evidence="3" key="1">
    <citation type="submission" date="2015-07" db="EMBL/GenBank/DDBJ databases">
        <title>Nocardia seriolae U-1 whole genome shotgun sequence.</title>
        <authorList>
            <person name="Imajoh M."/>
            <person name="Fukumoto Y."/>
            <person name="Sukeda M."/>
            <person name="Yamane J."/>
            <person name="Yamasaki K."/>
            <person name="Shimizu M."/>
            <person name="Ohnishi K."/>
            <person name="Oshima S."/>
        </authorList>
    </citation>
    <scope>NUCLEOTIDE SEQUENCE [LARGE SCALE GENOMIC DNA]</scope>
    <source>
        <strain evidence="3">U-1</strain>
    </source>
</reference>
<keyword evidence="3" id="KW-1185">Reference proteome</keyword>
<reference evidence="2 3" key="2">
    <citation type="journal article" date="2016" name="Genome Announc.">
        <title>Draft Genome Sequence of Erythromycin- and Oxytetracycline-Sensitive Nocardia seriolae Strain U-1 (NBRC 110359).</title>
        <authorList>
            <person name="Imajoh M."/>
            <person name="Sukeda M."/>
            <person name="Shimizu M."/>
            <person name="Yamane J."/>
            <person name="Ohnishi K."/>
            <person name="Oshima S."/>
        </authorList>
    </citation>
    <scope>NUCLEOTIDE SEQUENCE [LARGE SCALE GENOMIC DNA]</scope>
    <source>
        <strain evidence="2 3">U-1</strain>
    </source>
</reference>
<dbReference type="AlphaFoldDB" id="A0ABC9Z242"/>
<evidence type="ECO:0000256" key="1">
    <source>
        <dbReference type="SAM" id="MobiDB-lite"/>
    </source>
</evidence>
<proteinExistence type="predicted"/>
<sequence>MRRVDIANTAIVGSVSRPGFRALHVLSAVAMCAVAVGCAQSPHTVPAAEKSRTPPAGSLDTLGITSTAVTTTPPAAPPSQTTAQPAFTEDDARYTVRRYLSRWIGQPLRPDDTEGRYPLVCTGSILAANPGKLTGTMSFDNDRMTARRTGDTGAEVTVPVTNSSNVTAVRTFTLRAAAQGYCIDDIIN</sequence>
<protein>
    <recommendedName>
        <fullName evidence="4">Lipoprotein</fullName>
    </recommendedName>
</protein>
<evidence type="ECO:0000313" key="2">
    <source>
        <dbReference type="EMBL" id="GAP31625.1"/>
    </source>
</evidence>